<feature type="region of interest" description="Disordered" evidence="5">
    <location>
        <begin position="192"/>
        <end position="235"/>
    </location>
</feature>
<evidence type="ECO:0000256" key="6">
    <source>
        <dbReference type="SAM" id="Phobius"/>
    </source>
</evidence>
<sequence length="424" mass="46628">MYKNQLQELAQRSCFNLPSYACIREGPDHAPRFKATVNFNGETFESPVFCSTLRQAEHAAAEVALNELSKRGPSSTLAAKVLDETGIYKNLLQETAHRAGLKLPVYTTVRSGPGHTPVFTCTVELAGKTFTGNPGKTKKQAQKNAAMAAWSELKQLPRVGEPSSSSCPSDQDDEEHEQAIVTRTLASLNLANGGKTLHQKEKQQSNNRPSSRRSYAKPNPSSYRSHLPNQAYPSVPPEQAMYHMWHQVQATQPAPRFPMVPSLGNTRFPPAAALLSMYTSPRGQFATTACQDGVGLLPCFPEAAPGLPSTSFKGKKTVLGLVLPLVLAVAQAPPHIHLYRSGIRMKKKKLWAVSMQSQISPKDNSQSRHHLGLTLLFQPMVLSSESIILALFSMMILLKRVGLRYQNCGLPAHQLRPDLEQQFL</sequence>
<dbReference type="GO" id="GO:0003725">
    <property type="term" value="F:double-stranded RNA binding"/>
    <property type="evidence" value="ECO:0007669"/>
    <property type="project" value="InterPro"/>
</dbReference>
<dbReference type="Pfam" id="PF00035">
    <property type="entry name" value="dsrm"/>
    <property type="match status" value="2"/>
</dbReference>
<dbReference type="SMART" id="SM00358">
    <property type="entry name" value="DSRM"/>
    <property type="match status" value="2"/>
</dbReference>
<dbReference type="InterPro" id="IPR044450">
    <property type="entry name" value="AtDRB-like_DSRM_1"/>
</dbReference>
<dbReference type="SUPFAM" id="SSF54768">
    <property type="entry name" value="dsRNA-binding domain-like"/>
    <property type="match status" value="2"/>
</dbReference>
<keyword evidence="6" id="KW-0472">Membrane</keyword>
<dbReference type="InterPro" id="IPR014720">
    <property type="entry name" value="dsRBD_dom"/>
</dbReference>
<feature type="domain" description="DRBM" evidence="7">
    <location>
        <begin position="1"/>
        <end position="70"/>
    </location>
</feature>
<accession>A0A4U6V570</accession>
<dbReference type="InterPro" id="IPR044451">
    <property type="entry name" value="AtDRB-like_DSRM_2"/>
</dbReference>
<protein>
    <recommendedName>
        <fullName evidence="7">DRBM domain-containing protein</fullName>
    </recommendedName>
</protein>
<reference evidence="8 9" key="1">
    <citation type="submission" date="2019-03" db="EMBL/GenBank/DDBJ databases">
        <title>WGS assembly of Setaria viridis.</title>
        <authorList>
            <person name="Huang P."/>
            <person name="Jenkins J."/>
            <person name="Grimwood J."/>
            <person name="Barry K."/>
            <person name="Healey A."/>
            <person name="Mamidi S."/>
            <person name="Sreedasyam A."/>
            <person name="Shu S."/>
            <person name="Feldman M."/>
            <person name="Wu J."/>
            <person name="Yu Y."/>
            <person name="Chen C."/>
            <person name="Johnson J."/>
            <person name="Rokhsar D."/>
            <person name="Baxter I."/>
            <person name="Schmutz J."/>
            <person name="Brutnell T."/>
            <person name="Kellogg E."/>
        </authorList>
    </citation>
    <scope>NUCLEOTIDE SEQUENCE [LARGE SCALE GENOMIC DNA]</scope>
    <source>
        <strain evidence="9">cv. A10</strain>
    </source>
</reference>
<evidence type="ECO:0000313" key="8">
    <source>
        <dbReference type="EMBL" id="TKW24218.1"/>
    </source>
</evidence>
<dbReference type="CDD" id="cd19908">
    <property type="entry name" value="DSRM_AtDRB-like_rpt2"/>
    <property type="match status" value="1"/>
</dbReference>
<evidence type="ECO:0000256" key="2">
    <source>
        <dbReference type="ARBA" id="ARBA00022884"/>
    </source>
</evidence>
<evidence type="ECO:0000256" key="1">
    <source>
        <dbReference type="ARBA" id="ARBA00022737"/>
    </source>
</evidence>
<dbReference type="CDD" id="cd19907">
    <property type="entry name" value="DSRM_AtDRB-like_rpt1"/>
    <property type="match status" value="1"/>
</dbReference>
<feature type="compositionally biased region" description="Polar residues" evidence="5">
    <location>
        <begin position="219"/>
        <end position="232"/>
    </location>
</feature>
<dbReference type="Gene3D" id="3.30.160.20">
    <property type="match status" value="2"/>
</dbReference>
<keyword evidence="6" id="KW-1133">Transmembrane helix</keyword>
<keyword evidence="6" id="KW-0812">Transmembrane</keyword>
<dbReference type="EMBL" id="CM016554">
    <property type="protein sequence ID" value="TKW24219.1"/>
    <property type="molecule type" value="Genomic_DNA"/>
</dbReference>
<proteinExistence type="predicted"/>
<dbReference type="PROSITE" id="PS50137">
    <property type="entry name" value="DS_RBD"/>
    <property type="match status" value="2"/>
</dbReference>
<feature type="region of interest" description="Disordered" evidence="5">
    <location>
        <begin position="155"/>
        <end position="177"/>
    </location>
</feature>
<dbReference type="PANTHER" id="PTHR46031:SF2">
    <property type="entry name" value="DOUBLE-STRANDED RNA-BINDING PROTEIN 2"/>
    <property type="match status" value="1"/>
</dbReference>
<feature type="transmembrane region" description="Helical" evidence="6">
    <location>
        <begin position="375"/>
        <end position="398"/>
    </location>
</feature>
<evidence type="ECO:0000313" key="9">
    <source>
        <dbReference type="Proteomes" id="UP000298652"/>
    </source>
</evidence>
<dbReference type="FunFam" id="3.30.160.20:FF:000036">
    <property type="entry name" value="Double-stranded RNA-binding protein 2"/>
    <property type="match status" value="2"/>
</dbReference>
<evidence type="ECO:0000259" key="7">
    <source>
        <dbReference type="PROSITE" id="PS50137"/>
    </source>
</evidence>
<keyword evidence="1" id="KW-0677">Repeat</keyword>
<evidence type="ECO:0000256" key="5">
    <source>
        <dbReference type="SAM" id="MobiDB-lite"/>
    </source>
</evidence>
<dbReference type="AlphaFoldDB" id="A0A4U6V570"/>
<dbReference type="Proteomes" id="UP000298652">
    <property type="component" value="Chromosome 3"/>
</dbReference>
<organism evidence="8 9">
    <name type="scientific">Setaria viridis</name>
    <name type="common">Green bristlegrass</name>
    <name type="synonym">Setaria italica subsp. viridis</name>
    <dbReference type="NCBI Taxonomy" id="4556"/>
    <lineage>
        <taxon>Eukaryota</taxon>
        <taxon>Viridiplantae</taxon>
        <taxon>Streptophyta</taxon>
        <taxon>Embryophyta</taxon>
        <taxon>Tracheophyta</taxon>
        <taxon>Spermatophyta</taxon>
        <taxon>Magnoliopsida</taxon>
        <taxon>Liliopsida</taxon>
        <taxon>Poales</taxon>
        <taxon>Poaceae</taxon>
        <taxon>PACMAD clade</taxon>
        <taxon>Panicoideae</taxon>
        <taxon>Panicodae</taxon>
        <taxon>Paniceae</taxon>
        <taxon>Cenchrinae</taxon>
        <taxon>Setaria</taxon>
    </lineage>
</organism>
<dbReference type="PANTHER" id="PTHR46031">
    <property type="match status" value="1"/>
</dbReference>
<dbReference type="Gramene" id="TKW24219">
    <property type="protein sequence ID" value="TKW24219"/>
    <property type="gene ID" value="SEVIR_3G038500v2"/>
</dbReference>
<comment type="function">
    <text evidence="3">Binds double-stranded RNA.</text>
</comment>
<evidence type="ECO:0000256" key="4">
    <source>
        <dbReference type="PROSITE-ProRule" id="PRU00266"/>
    </source>
</evidence>
<dbReference type="Gramene" id="TKW24218">
    <property type="protein sequence ID" value="TKW24218"/>
    <property type="gene ID" value="SEVIR_3G038500v2"/>
</dbReference>
<dbReference type="EMBL" id="CM016554">
    <property type="protein sequence ID" value="TKW24218.1"/>
    <property type="molecule type" value="Genomic_DNA"/>
</dbReference>
<keyword evidence="2 4" id="KW-0694">RNA-binding</keyword>
<gene>
    <name evidence="8" type="ORF">SEVIR_3G038500v2</name>
</gene>
<evidence type="ECO:0000256" key="3">
    <source>
        <dbReference type="ARBA" id="ARBA00037597"/>
    </source>
</evidence>
<feature type="domain" description="DRBM" evidence="7">
    <location>
        <begin position="87"/>
        <end position="155"/>
    </location>
</feature>
<keyword evidence="9" id="KW-1185">Reference proteome</keyword>
<name>A0A4U6V570_SETVI</name>